<dbReference type="Gene3D" id="3.40.710.10">
    <property type="entry name" value="DD-peptidase/beta-lactamase superfamily"/>
    <property type="match status" value="1"/>
</dbReference>
<organism evidence="2 3">
    <name type="scientific">Pontivivens ytuae</name>
    <dbReference type="NCBI Taxonomy" id="2789856"/>
    <lineage>
        <taxon>Bacteria</taxon>
        <taxon>Pseudomonadati</taxon>
        <taxon>Pseudomonadota</taxon>
        <taxon>Alphaproteobacteria</taxon>
        <taxon>Rhodobacterales</taxon>
        <taxon>Paracoccaceae</taxon>
        <taxon>Pontivivens</taxon>
    </lineage>
</organism>
<dbReference type="Proteomes" id="UP000594800">
    <property type="component" value="Chromosome"/>
</dbReference>
<gene>
    <name evidence="2" type="ORF">I0K15_02415</name>
</gene>
<keyword evidence="3" id="KW-1185">Reference proteome</keyword>
<dbReference type="PANTHER" id="PTHR46825:SF9">
    <property type="entry name" value="BETA-LACTAMASE-RELATED DOMAIN-CONTAINING PROTEIN"/>
    <property type="match status" value="1"/>
</dbReference>
<protein>
    <submittedName>
        <fullName evidence="2">Serine hydrolase</fullName>
    </submittedName>
</protein>
<name>A0A7S9LT11_9RHOB</name>
<proteinExistence type="predicted"/>
<accession>A0A7S9LT11</accession>
<keyword evidence="2" id="KW-0378">Hydrolase</keyword>
<dbReference type="InterPro" id="IPR001466">
    <property type="entry name" value="Beta-lactam-related"/>
</dbReference>
<dbReference type="PANTHER" id="PTHR46825">
    <property type="entry name" value="D-ALANYL-D-ALANINE-CARBOXYPEPTIDASE/ENDOPEPTIDASE AMPH"/>
    <property type="match status" value="1"/>
</dbReference>
<dbReference type="AlphaFoldDB" id="A0A7S9LT11"/>
<evidence type="ECO:0000313" key="3">
    <source>
        <dbReference type="Proteomes" id="UP000594800"/>
    </source>
</evidence>
<dbReference type="GO" id="GO:0016787">
    <property type="term" value="F:hydrolase activity"/>
    <property type="evidence" value="ECO:0007669"/>
    <property type="project" value="UniProtKB-KW"/>
</dbReference>
<sequence length="485" mass="51628">METSAGPASAAALIKRAEGQHHYRAQFSPANIASNGPIWFRIGSLTKTLVAFAALDHAFTTDHDIDADICPDIPEPIARRIKRPVSLVQVLTHTAGLRNCAPLSAIGPGDTDVSDIRFDAAIGHFSYSNAGYALIGAWIERRTGLNFDGWLHLHALAHLSLTGIATRPPEGATIAQGHVRDPETGRPTPFRFYEADGRFAPAGFLWATVEGIGGLMATLLFPSGARASRSVAAMTSRASPPFGPDALCAMPGLFCTKRGGRPILFNEGEIGGFRARIELDPSAGTGLATMAAYSGPENAATDNVLATASSTTAAFPAPVSLKKERAAFYIAGGLGVFQCEAHGVMRGARLNGVPVSLQARGMRTWTGRRQDGRPVLVQMLESTGCRILSINGHLAFAGRCRAASAAFDHRWLGRYLNGYRIDVAASKDGRTVTVSSDYSGTSTAALILGPRTLATDMGIAVFRERSRRAELRLLETATFRATRQV</sequence>
<evidence type="ECO:0000259" key="1">
    <source>
        <dbReference type="Pfam" id="PF00144"/>
    </source>
</evidence>
<dbReference type="InterPro" id="IPR050491">
    <property type="entry name" value="AmpC-like"/>
</dbReference>
<dbReference type="Pfam" id="PF00144">
    <property type="entry name" value="Beta-lactamase"/>
    <property type="match status" value="1"/>
</dbReference>
<reference evidence="2 3" key="1">
    <citation type="submission" date="2020-11" db="EMBL/GenBank/DDBJ databases">
        <title>Description of Pontivivens ytuae sp. nov. isolated from deep sea sediment of Mariana Trench.</title>
        <authorList>
            <person name="Wang Z."/>
            <person name="Sun Q.-L."/>
            <person name="Xu X.-D."/>
            <person name="Tang Y.-Z."/>
            <person name="Zhang J."/>
        </authorList>
    </citation>
    <scope>NUCLEOTIDE SEQUENCE [LARGE SCALE GENOMIC DNA]</scope>
    <source>
        <strain evidence="2 3">MT2928</strain>
    </source>
</reference>
<dbReference type="EMBL" id="CP064942">
    <property type="protein sequence ID" value="QPH54658.1"/>
    <property type="molecule type" value="Genomic_DNA"/>
</dbReference>
<dbReference type="InterPro" id="IPR012338">
    <property type="entry name" value="Beta-lactam/transpept-like"/>
</dbReference>
<dbReference type="KEGG" id="poz:I0K15_02415"/>
<dbReference type="SUPFAM" id="SSF56601">
    <property type="entry name" value="beta-lactamase/transpeptidase-like"/>
    <property type="match status" value="1"/>
</dbReference>
<feature type="domain" description="Beta-lactamase-related" evidence="1">
    <location>
        <begin position="39"/>
        <end position="304"/>
    </location>
</feature>
<evidence type="ECO:0000313" key="2">
    <source>
        <dbReference type="EMBL" id="QPH54658.1"/>
    </source>
</evidence>